<dbReference type="PROSITE" id="PS50090">
    <property type="entry name" value="MYB_LIKE"/>
    <property type="match status" value="1"/>
</dbReference>
<evidence type="ECO:0000256" key="6">
    <source>
        <dbReference type="ARBA" id="ARBA00022723"/>
    </source>
</evidence>
<evidence type="ECO:0000256" key="10">
    <source>
        <dbReference type="ARBA" id="ARBA00023235"/>
    </source>
</evidence>
<dbReference type="GO" id="GO:0000228">
    <property type="term" value="C:nuclear chromosome"/>
    <property type="evidence" value="ECO:0007669"/>
    <property type="project" value="TreeGrafter"/>
</dbReference>
<accession>A0A5N6KY91</accession>
<evidence type="ECO:0000256" key="12">
    <source>
        <dbReference type="PROSITE-ProRule" id="PRU01385"/>
    </source>
</evidence>
<gene>
    <name evidence="17" type="ORF">FH972_024378</name>
</gene>
<dbReference type="Gene3D" id="1.10.10.60">
    <property type="entry name" value="Homeodomain-like"/>
    <property type="match status" value="1"/>
</dbReference>
<dbReference type="SUPFAM" id="SSF46689">
    <property type="entry name" value="Homeodomain-like"/>
    <property type="match status" value="1"/>
</dbReference>
<dbReference type="PROSITE" id="PS51294">
    <property type="entry name" value="HTH_MYB"/>
    <property type="match status" value="1"/>
</dbReference>
<dbReference type="InterPro" id="IPR001005">
    <property type="entry name" value="SANT/Myb"/>
</dbReference>
<dbReference type="SUPFAM" id="SSF56726">
    <property type="entry name" value="DNA topoisomerase IV, alpha subunit"/>
    <property type="match status" value="1"/>
</dbReference>
<comment type="caution">
    <text evidence="17">The sequence shown here is derived from an EMBL/GenBank/DDBJ whole genome shotgun (WGS) entry which is preliminary data.</text>
</comment>
<dbReference type="InterPro" id="IPR013049">
    <property type="entry name" value="Spo11/TopoVI_A_N"/>
</dbReference>
<evidence type="ECO:0000256" key="11">
    <source>
        <dbReference type="ARBA" id="ARBA00023242"/>
    </source>
</evidence>
<keyword evidence="18" id="KW-1185">Reference proteome</keyword>
<dbReference type="GO" id="GO:0003918">
    <property type="term" value="F:DNA topoisomerase type II (double strand cut, ATP-hydrolyzing) activity"/>
    <property type="evidence" value="ECO:0007669"/>
    <property type="project" value="UniProtKB-UniRule"/>
</dbReference>
<dbReference type="InterPro" id="IPR002815">
    <property type="entry name" value="Spo11/TopoVI_A"/>
</dbReference>
<dbReference type="GO" id="GO:0042138">
    <property type="term" value="P:meiotic DNA double-strand break formation"/>
    <property type="evidence" value="ECO:0007669"/>
    <property type="project" value="TreeGrafter"/>
</dbReference>
<dbReference type="GO" id="GO:0000706">
    <property type="term" value="P:meiotic DNA double-strand break processing"/>
    <property type="evidence" value="ECO:0007669"/>
    <property type="project" value="TreeGrafter"/>
</dbReference>
<evidence type="ECO:0000259" key="15">
    <source>
        <dbReference type="PROSITE" id="PS50090"/>
    </source>
</evidence>
<dbReference type="Gene3D" id="1.10.10.10">
    <property type="entry name" value="Winged helix-like DNA-binding domain superfamily/Winged helix DNA-binding domain"/>
    <property type="match status" value="1"/>
</dbReference>
<dbReference type="PANTHER" id="PTHR10848:SF0">
    <property type="entry name" value="MEIOTIC RECOMBINATION PROTEIN SPO11"/>
    <property type="match status" value="1"/>
</dbReference>
<dbReference type="InterPro" id="IPR036078">
    <property type="entry name" value="Spo11/TopoVI_A_sf"/>
</dbReference>
<dbReference type="GO" id="GO:0005524">
    <property type="term" value="F:ATP binding"/>
    <property type="evidence" value="ECO:0007669"/>
    <property type="project" value="InterPro"/>
</dbReference>
<dbReference type="GO" id="GO:0003677">
    <property type="term" value="F:DNA binding"/>
    <property type="evidence" value="ECO:0007669"/>
    <property type="project" value="UniProtKB-UniRule"/>
</dbReference>
<keyword evidence="6" id="KW-0479">Metal-binding</keyword>
<dbReference type="CDD" id="cd00167">
    <property type="entry name" value="SANT"/>
    <property type="match status" value="1"/>
</dbReference>
<dbReference type="Pfam" id="PF21180">
    <property type="entry name" value="TOP6A-Spo11_Toprim"/>
    <property type="match status" value="1"/>
</dbReference>
<comment type="subcellular location">
    <subcellularLocation>
        <location evidence="3">Nucleus</location>
    </subcellularLocation>
</comment>
<keyword evidence="7" id="KW-0460">Magnesium</keyword>
<dbReference type="InterPro" id="IPR034136">
    <property type="entry name" value="TOPRIM_Topo6A/Spo11"/>
</dbReference>
<evidence type="ECO:0000256" key="13">
    <source>
        <dbReference type="SAM" id="MobiDB-lite"/>
    </source>
</evidence>
<dbReference type="SMART" id="SM00717">
    <property type="entry name" value="SANT"/>
    <property type="match status" value="1"/>
</dbReference>
<dbReference type="GO" id="GO:0046872">
    <property type="term" value="F:metal ion binding"/>
    <property type="evidence" value="ECO:0007669"/>
    <property type="project" value="UniProtKB-KW"/>
</dbReference>
<keyword evidence="10 12" id="KW-0413">Isomerase</keyword>
<dbReference type="Pfam" id="PF00249">
    <property type="entry name" value="Myb_DNA-binding"/>
    <property type="match status" value="1"/>
</dbReference>
<dbReference type="EMBL" id="VIBQ01000017">
    <property type="protein sequence ID" value="KAB8360640.1"/>
    <property type="molecule type" value="Genomic_DNA"/>
</dbReference>
<feature type="active site" description="O-(5'-phospho-DNA)-tyrosine intermediate" evidence="12">
    <location>
        <position position="124"/>
    </location>
</feature>
<dbReference type="PROSITE" id="PS52041">
    <property type="entry name" value="TOPO_IIB"/>
    <property type="match status" value="1"/>
</dbReference>
<dbReference type="CDD" id="cd00223">
    <property type="entry name" value="TOPRIM_TopoIIB_SPO"/>
    <property type="match status" value="1"/>
</dbReference>
<evidence type="ECO:0000256" key="2">
    <source>
        <dbReference type="ARBA" id="ARBA00001946"/>
    </source>
</evidence>
<dbReference type="InterPro" id="IPR017930">
    <property type="entry name" value="Myb_dom"/>
</dbReference>
<evidence type="ECO:0000256" key="7">
    <source>
        <dbReference type="ARBA" id="ARBA00022842"/>
    </source>
</evidence>
<dbReference type="InterPro" id="IPR036388">
    <property type="entry name" value="WH-like_DNA-bd_sf"/>
</dbReference>
<dbReference type="GO" id="GO:0007131">
    <property type="term" value="P:reciprocal meiotic recombination"/>
    <property type="evidence" value="ECO:0007669"/>
    <property type="project" value="TreeGrafter"/>
</dbReference>
<dbReference type="InterPro" id="IPR009057">
    <property type="entry name" value="Homeodomain-like_sf"/>
</dbReference>
<comment type="similarity">
    <text evidence="4 12">Belongs to the TOP6A family.</text>
</comment>
<evidence type="ECO:0000313" key="18">
    <source>
        <dbReference type="Proteomes" id="UP000327013"/>
    </source>
</evidence>
<feature type="transmembrane region" description="Helical" evidence="14">
    <location>
        <begin position="1566"/>
        <end position="1586"/>
    </location>
</feature>
<feature type="region of interest" description="Disordered" evidence="13">
    <location>
        <begin position="770"/>
        <end position="795"/>
    </location>
</feature>
<comment type="cofactor">
    <cofactor evidence="2">
        <name>Mg(2+)</name>
        <dbReference type="ChEBI" id="CHEBI:18420"/>
    </cofactor>
</comment>
<evidence type="ECO:0000313" key="17">
    <source>
        <dbReference type="EMBL" id="KAB8360640.1"/>
    </source>
</evidence>
<evidence type="ECO:0000256" key="1">
    <source>
        <dbReference type="ARBA" id="ARBA00000185"/>
    </source>
</evidence>
<comment type="catalytic activity">
    <reaction evidence="1 12">
        <text>ATP-dependent breakage, passage and rejoining of double-stranded DNA.</text>
        <dbReference type="EC" id="5.6.2.2"/>
    </reaction>
</comment>
<evidence type="ECO:0000256" key="8">
    <source>
        <dbReference type="ARBA" id="ARBA00023029"/>
    </source>
</evidence>
<dbReference type="PRINTS" id="PR01550">
    <property type="entry name" value="TOP6AFAMILY"/>
</dbReference>
<feature type="domain" description="HTH myb-type" evidence="16">
    <location>
        <begin position="1411"/>
        <end position="1464"/>
    </location>
</feature>
<proteinExistence type="inferred from homology"/>
<evidence type="ECO:0000256" key="14">
    <source>
        <dbReference type="SAM" id="Phobius"/>
    </source>
</evidence>
<evidence type="ECO:0000256" key="3">
    <source>
        <dbReference type="ARBA" id="ARBA00004123"/>
    </source>
</evidence>
<evidence type="ECO:0000256" key="5">
    <source>
        <dbReference type="ARBA" id="ARBA00012895"/>
    </source>
</evidence>
<dbReference type="Pfam" id="PF04406">
    <property type="entry name" value="TP6A_N"/>
    <property type="match status" value="1"/>
</dbReference>
<organism evidence="17 18">
    <name type="scientific">Carpinus fangiana</name>
    <dbReference type="NCBI Taxonomy" id="176857"/>
    <lineage>
        <taxon>Eukaryota</taxon>
        <taxon>Viridiplantae</taxon>
        <taxon>Streptophyta</taxon>
        <taxon>Embryophyta</taxon>
        <taxon>Tracheophyta</taxon>
        <taxon>Spermatophyta</taxon>
        <taxon>Magnoliopsida</taxon>
        <taxon>eudicotyledons</taxon>
        <taxon>Gunneridae</taxon>
        <taxon>Pentapetalae</taxon>
        <taxon>rosids</taxon>
        <taxon>fabids</taxon>
        <taxon>Fagales</taxon>
        <taxon>Betulaceae</taxon>
        <taxon>Carpinus</taxon>
    </lineage>
</organism>
<dbReference type="Proteomes" id="UP000327013">
    <property type="component" value="Unassembled WGS sequence"/>
</dbReference>
<feature type="region of interest" description="Disordered" evidence="13">
    <location>
        <begin position="1343"/>
        <end position="1416"/>
    </location>
</feature>
<sequence>MEEEPLEHDSSLDAESRARTVQALSRINTIFHSIIENMLQNRALTIRLHRCRPMQTVASSSQNFSLDFHEGPPAHSVLKFPGRTAEDAWKFSQLHGLALSQPGAQVAQGCVAIHTDVNSSDMYYKDPALFGSQTLVDRIVDDIAHTFHLPRQALNVTAAAKGLVAGSLVIRRQDGSTVDCASDSEGTLICPVQYSDTYDLSTTKWVLVIEKEAVFRALASSEEVWTIVSREGLILTGKGYPDIATRALLHQISLASAHIPIHALVDYDPDGIAILSTYRHGSSSLAHEGLALVTPTLQWTGLRSADVDNVPDMLPLTLRDRRKAVSMLSWSRFGGDANPFSEERYELQKMLMLNAKAEIELLHAQPTQKKVRFNGVSNAPGGNNCTKLLMCTLITAVRANSHHAPAPYLDDKRACISQSSVQSPTMGRCSRPSPSAGCCRGGYIRNFATTNAIVPSASLDVVCCSSTELSGAFSVLLHEQRLARYRSRPLSNLDIYLKRIPPRTLSAPLVSEHDRPGEQSAPRPRHISAGGRGGTHHRPQSREGACVEVRPAHFAGAGRHVPVQRTRQDEPGQCEDAQGARPAGDAAHVGPAVQHDALHLLRALRAHRALPRHPGQEVRAGARAAAHDGHLWLHDAADDRGAELRRHDDAALVPRHGRVGLLPARHLLPDDLLPPRRACAPPGNLLRRAIHRGRVRRPAGLRRLPHQGIRDVSDVALPLRHRGQLHGGIRRICLLVLAALCGAGQIPDAGGEGAGVPAHAGRLVVGGQREVQPAQGRHDPEAPDVVGDSGDRGMSGRAVAEPGAFPAADHHAVGVQHGAHEPADCGAKRWRRGNAADSGVCVRSAARAVTVHRARLSLHAAGICRLRRRRRAHAAAGRILCLLHDDVGLVGAVRDPGRVLQYLPTERGTKVPDGTDYDSMLWRGGFCTDDSVGRVDDVGQCTQEQAAGSQIECKGREHADIGRGCSGTRIPMVPVDWYSNVTERLFTVTRQSRARLMGAGGTTGVERSDAASKRPEHVRDKSGAMHRRHRKALRCDRTSFSGQQKRSAVDRHPEEMMKAGVSNPGEAREFWGQLPPWPDRRRDELYPALGQHTAPAPTSCGEGESAGSQWSHVLVQNLARWRRLPAATRPCADQWGRKGAANCSTAAGFGGAVMSSRQADPCWRGRSIVPPSRVGKASRPRFPGGEGVMPAPSLSPPVVLNGLAAQFLLTHSPAASLLCCAGDNRPSPSSLSPPPSRPAVAAVAAASPTAPAARLAAPPSRCGLVDAAPHTLSPFPCLLRTCRKQPQLFRRSLVLCSPGPPKLTRTRTDPTMSPETRITSGLGQGMHPHMPQIDPYGSYASAHHMPPPMSPLSPTSARKRRVSDVTDPQGMQGPPSAGSMSAMSAGSFMDPGGFSGQTSGVGEAMSPPVVKKTRTNTPWTPAEEQKLKIMRDAGNSWSEIAKSFPSRTEGSVKKHWYKDMHYAEFAEDEVRSGATDTADGSSVLTWRQSAALLAAIKEYEASKWKVIGQKLGKPAKELFRPVSSMHGSISAAKYRQAAAASRHVWSGQVGNGRESTSAVWACRGDGFFFGGVLVALFFTAALAGGYHEERAKFVQ</sequence>
<evidence type="ECO:0000259" key="16">
    <source>
        <dbReference type="PROSITE" id="PS51294"/>
    </source>
</evidence>
<keyword evidence="8 12" id="KW-0799">Topoisomerase</keyword>
<keyword evidence="14" id="KW-0812">Transmembrane</keyword>
<dbReference type="OrthoDB" id="5377392at2759"/>
<reference evidence="17 18" key="1">
    <citation type="submission" date="2019-06" db="EMBL/GenBank/DDBJ databases">
        <title>A chromosomal-level reference genome of Carpinus fangiana (Coryloideae, Betulaceae).</title>
        <authorList>
            <person name="Yang X."/>
            <person name="Wang Z."/>
            <person name="Zhang L."/>
            <person name="Hao G."/>
            <person name="Liu J."/>
            <person name="Yang Y."/>
        </authorList>
    </citation>
    <scope>NUCLEOTIDE SEQUENCE [LARGE SCALE GENOMIC DNA]</scope>
    <source>
        <strain evidence="17">Cfa_2016G</strain>
        <tissue evidence="17">Leaf</tissue>
    </source>
</reference>
<dbReference type="PANTHER" id="PTHR10848">
    <property type="entry name" value="MEIOTIC RECOMBINATION PROTEIN SPO11"/>
    <property type="match status" value="1"/>
</dbReference>
<protein>
    <recommendedName>
        <fullName evidence="5">DNA topoisomerase (ATP-hydrolyzing)</fullName>
        <ecNumber evidence="5">5.6.2.2</ecNumber>
    </recommendedName>
</protein>
<dbReference type="EC" id="5.6.2.2" evidence="5"/>
<feature type="region of interest" description="Disordered" evidence="13">
    <location>
        <begin position="507"/>
        <end position="587"/>
    </location>
</feature>
<evidence type="ECO:0000256" key="9">
    <source>
        <dbReference type="ARBA" id="ARBA00023125"/>
    </source>
</evidence>
<name>A0A5N6KY91_9ROSI</name>
<feature type="region of interest" description="Disordered" evidence="13">
    <location>
        <begin position="999"/>
        <end position="1032"/>
    </location>
</feature>
<feature type="compositionally biased region" description="Low complexity" evidence="13">
    <location>
        <begin position="1373"/>
        <end position="1387"/>
    </location>
</feature>
<dbReference type="Gene3D" id="3.40.1360.10">
    <property type="match status" value="1"/>
</dbReference>
<keyword evidence="14" id="KW-0472">Membrane</keyword>
<feature type="compositionally biased region" description="Basic and acidic residues" evidence="13">
    <location>
        <begin position="1006"/>
        <end position="1023"/>
    </location>
</feature>
<keyword evidence="11" id="KW-0539">Nucleus</keyword>
<keyword evidence="14" id="KW-1133">Transmembrane helix</keyword>
<evidence type="ECO:0000256" key="4">
    <source>
        <dbReference type="ARBA" id="ARBA00006559"/>
    </source>
</evidence>
<keyword evidence="9 12" id="KW-0238">DNA-binding</keyword>
<feature type="domain" description="Myb-like" evidence="15">
    <location>
        <begin position="1411"/>
        <end position="1460"/>
    </location>
</feature>